<name>A0A673SYT7_SURSU</name>
<dbReference type="AlphaFoldDB" id="A0A673SYT7"/>
<proteinExistence type="predicted"/>
<reference evidence="1 2" key="1">
    <citation type="submission" date="2019-05" db="EMBL/GenBank/DDBJ databases">
        <title>A Chromosome-scale Meerkat (S. suricatta) Genome Assembly.</title>
        <authorList>
            <person name="Dudchenko O."/>
            <person name="Lieberman Aiden E."/>
            <person name="Tung J."/>
            <person name="Barreiro L.B."/>
            <person name="Clutton-Brock T.H."/>
        </authorList>
    </citation>
    <scope>NUCLEOTIDE SEQUENCE [LARGE SCALE GENOMIC DNA]</scope>
</reference>
<sequence length="61" mass="7112">MLTASSEPGACFRFCCFTWLLRMLSFKAPFISRSLSFQKSLLFSRLKCLFQTELVWESSSF</sequence>
<organism evidence="1 2">
    <name type="scientific">Suricata suricatta</name>
    <name type="common">Meerkat</name>
    <dbReference type="NCBI Taxonomy" id="37032"/>
    <lineage>
        <taxon>Eukaryota</taxon>
        <taxon>Metazoa</taxon>
        <taxon>Chordata</taxon>
        <taxon>Craniata</taxon>
        <taxon>Vertebrata</taxon>
        <taxon>Euteleostomi</taxon>
        <taxon>Mammalia</taxon>
        <taxon>Eutheria</taxon>
        <taxon>Laurasiatheria</taxon>
        <taxon>Carnivora</taxon>
        <taxon>Feliformia</taxon>
        <taxon>Herpestidae</taxon>
        <taxon>Suricata</taxon>
    </lineage>
</organism>
<keyword evidence="2" id="KW-1185">Reference proteome</keyword>
<accession>A0A673SYT7</accession>
<reference evidence="1" key="3">
    <citation type="submission" date="2025-09" db="UniProtKB">
        <authorList>
            <consortium name="Ensembl"/>
        </authorList>
    </citation>
    <scope>IDENTIFICATION</scope>
</reference>
<evidence type="ECO:0000313" key="2">
    <source>
        <dbReference type="Proteomes" id="UP000472268"/>
    </source>
</evidence>
<dbReference type="Proteomes" id="UP000472268">
    <property type="component" value="Chromosome 6"/>
</dbReference>
<dbReference type="OMA" id="NIFMILH"/>
<evidence type="ECO:0000313" key="1">
    <source>
        <dbReference type="Ensembl" id="ENSSSUP00005001776.1"/>
    </source>
</evidence>
<reference evidence="1" key="2">
    <citation type="submission" date="2025-08" db="UniProtKB">
        <authorList>
            <consortium name="Ensembl"/>
        </authorList>
    </citation>
    <scope>IDENTIFICATION</scope>
</reference>
<dbReference type="Ensembl" id="ENSSSUT00005002081.1">
    <property type="protein sequence ID" value="ENSSSUP00005001776.1"/>
    <property type="gene ID" value="ENSSSUG00005001233.1"/>
</dbReference>
<protein>
    <submittedName>
        <fullName evidence="1">Uncharacterized protein</fullName>
    </submittedName>
</protein>